<feature type="domain" description="Malic enzyme N-terminal" evidence="9">
    <location>
        <begin position="30"/>
        <end position="163"/>
    </location>
</feature>
<evidence type="ECO:0000256" key="2">
    <source>
        <dbReference type="ARBA" id="ARBA00001946"/>
    </source>
</evidence>
<evidence type="ECO:0000256" key="7">
    <source>
        <dbReference type="ARBA" id="ARBA00023268"/>
    </source>
</evidence>
<dbReference type="Proteomes" id="UP000680714">
    <property type="component" value="Unassembled WGS sequence"/>
</dbReference>
<dbReference type="RefSeq" id="WP_211549517.1">
    <property type="nucleotide sequence ID" value="NZ_JAGTUF010000012.1"/>
</dbReference>
<evidence type="ECO:0000256" key="1">
    <source>
        <dbReference type="ARBA" id="ARBA00001936"/>
    </source>
</evidence>
<feature type="domain" description="Malic enzyme NAD-binding" evidence="8">
    <location>
        <begin position="175"/>
        <end position="412"/>
    </location>
</feature>
<dbReference type="PANTHER" id="PTHR43237">
    <property type="entry name" value="NADP-DEPENDENT MALIC ENZYME"/>
    <property type="match status" value="1"/>
</dbReference>
<evidence type="ECO:0000256" key="6">
    <source>
        <dbReference type="ARBA" id="ARBA00023002"/>
    </source>
</evidence>
<keyword evidence="7" id="KW-0511">Multifunctional enzyme</keyword>
<dbReference type="InterPro" id="IPR051674">
    <property type="entry name" value="Malate_Decarboxylase"/>
</dbReference>
<dbReference type="InterPro" id="IPR002505">
    <property type="entry name" value="PTA_PTB"/>
</dbReference>
<dbReference type="PIRSF" id="PIRSF036684">
    <property type="entry name" value="ME_PTA"/>
    <property type="match status" value="1"/>
</dbReference>
<dbReference type="InterPro" id="IPR042113">
    <property type="entry name" value="P_AcTrfase_dom1"/>
</dbReference>
<dbReference type="Gene3D" id="3.40.50.10950">
    <property type="match status" value="1"/>
</dbReference>
<dbReference type="Pfam" id="PF03949">
    <property type="entry name" value="Malic_M"/>
    <property type="match status" value="1"/>
</dbReference>
<dbReference type="PANTHER" id="PTHR43237:SF4">
    <property type="entry name" value="NADP-DEPENDENT MALIC ENZYME"/>
    <property type="match status" value="1"/>
</dbReference>
<keyword evidence="5" id="KW-0479">Metal-binding</keyword>
<comment type="similarity">
    <text evidence="3">In the N-terminal section; belongs to the malic enzymes family.</text>
</comment>
<dbReference type="InterPro" id="IPR012302">
    <property type="entry name" value="Malic_NAD-bd"/>
</dbReference>
<keyword evidence="11" id="KW-1185">Reference proteome</keyword>
<comment type="cofactor">
    <cofactor evidence="2">
        <name>Mg(2+)</name>
        <dbReference type="ChEBI" id="CHEBI:18420"/>
    </cofactor>
</comment>
<gene>
    <name evidence="10" type="ORF">KEC16_12860</name>
</gene>
<accession>A0ABS5IFS2</accession>
<dbReference type="Gene3D" id="3.40.50.10380">
    <property type="entry name" value="Malic enzyme, N-terminal domain"/>
    <property type="match status" value="1"/>
</dbReference>
<dbReference type="CDD" id="cd05311">
    <property type="entry name" value="NAD_bind_2_malic_enz"/>
    <property type="match status" value="1"/>
</dbReference>
<evidence type="ECO:0000256" key="5">
    <source>
        <dbReference type="ARBA" id="ARBA00022723"/>
    </source>
</evidence>
<reference evidence="10 11" key="1">
    <citation type="submission" date="2021-04" db="EMBL/GenBank/DDBJ databases">
        <title>Magnetospirillum sulfuroxidans sp. nov., a facultative chemolithoautotrophic sulfur-oxidizing alphaproteobacterium isolated from freshwater sediment and proposals for Paramagetospirillum gen. nov., and Magnetospirillaceae fam. nov.</title>
        <authorList>
            <person name="Koziaeva V."/>
            <person name="Geelhoed J.S."/>
            <person name="Sorokin D.Y."/>
            <person name="Grouzdev D.S."/>
        </authorList>
    </citation>
    <scope>NUCLEOTIDE SEQUENCE [LARGE SCALE GENOMIC DNA]</scope>
    <source>
        <strain evidence="10 11">J10</strain>
    </source>
</reference>
<dbReference type="SUPFAM" id="SSF51735">
    <property type="entry name" value="NAD(P)-binding Rossmann-fold domains"/>
    <property type="match status" value="1"/>
</dbReference>
<dbReference type="InterPro" id="IPR012301">
    <property type="entry name" value="Malic_N_dom"/>
</dbReference>
<dbReference type="Gene3D" id="3.40.50.10750">
    <property type="entry name" value="Isocitrate/Isopropylmalate dehydrogenase-like"/>
    <property type="match status" value="1"/>
</dbReference>
<dbReference type="EMBL" id="JAGTUF010000012">
    <property type="protein sequence ID" value="MBR9972608.1"/>
    <property type="molecule type" value="Genomic_DNA"/>
</dbReference>
<name>A0ABS5IFS2_9PROT</name>
<comment type="caution">
    <text evidence="10">The sequence shown here is derived from an EMBL/GenBank/DDBJ whole genome shotgun (WGS) entry which is preliminary data.</text>
</comment>
<dbReference type="PROSITE" id="PS00331">
    <property type="entry name" value="MALIC_ENZYMES"/>
    <property type="match status" value="1"/>
</dbReference>
<dbReference type="InterPro" id="IPR037062">
    <property type="entry name" value="Malic_N_dom_sf"/>
</dbReference>
<protein>
    <submittedName>
        <fullName evidence="10">NADP-dependent malic enzyme</fullName>
    </submittedName>
</protein>
<dbReference type="InterPro" id="IPR042112">
    <property type="entry name" value="P_AcTrfase_dom2"/>
</dbReference>
<dbReference type="InterPro" id="IPR012188">
    <property type="entry name" value="ME_PTA"/>
</dbReference>
<dbReference type="InterPro" id="IPR015884">
    <property type="entry name" value="Malic_enzyme_CS"/>
</dbReference>
<comment type="cofactor">
    <cofactor evidence="1">
        <name>Mn(2+)</name>
        <dbReference type="ChEBI" id="CHEBI:29035"/>
    </cofactor>
</comment>
<dbReference type="SMART" id="SM01274">
    <property type="entry name" value="malic"/>
    <property type="match status" value="1"/>
</dbReference>
<dbReference type="Pfam" id="PF00390">
    <property type="entry name" value="malic"/>
    <property type="match status" value="1"/>
</dbReference>
<dbReference type="InterPro" id="IPR046346">
    <property type="entry name" value="Aminoacid_DH-like_N_sf"/>
</dbReference>
<evidence type="ECO:0000313" key="10">
    <source>
        <dbReference type="EMBL" id="MBR9972608.1"/>
    </source>
</evidence>
<dbReference type="InterPro" id="IPR045213">
    <property type="entry name" value="Malic_NAD-bd_bact_type"/>
</dbReference>
<organism evidence="10 11">
    <name type="scientific">Magnetospirillum sulfuroxidans</name>
    <dbReference type="NCBI Taxonomy" id="611300"/>
    <lineage>
        <taxon>Bacteria</taxon>
        <taxon>Pseudomonadati</taxon>
        <taxon>Pseudomonadota</taxon>
        <taxon>Alphaproteobacteria</taxon>
        <taxon>Rhodospirillales</taxon>
        <taxon>Rhodospirillaceae</taxon>
        <taxon>Magnetospirillum</taxon>
    </lineage>
</organism>
<dbReference type="Pfam" id="PF01515">
    <property type="entry name" value="PTA_PTB"/>
    <property type="match status" value="1"/>
</dbReference>
<evidence type="ECO:0000256" key="4">
    <source>
        <dbReference type="ARBA" id="ARBA00008756"/>
    </source>
</evidence>
<dbReference type="InterPro" id="IPR036291">
    <property type="entry name" value="NAD(P)-bd_dom_sf"/>
</dbReference>
<sequence length="763" mass="82662">MTDLSANRNETGAQSALERETLLMHASGRPGKIEVVPTKPMTTQRDLSLAYSPGVAFPCLHIARDPSLAYDYTAKGNLVAVISNGTAVLGLGDLGALAGKPVMEGKAVLFKRFADVDAIDLEVDTRDVDEFVNCVRFLGPTFGGINLEDIKAPECFIIESRLREIMDIPVFHDDQHGTAIIAAAGLLNALDLTGRSLADTKVVVNGAGAAAIACVELIKAMGIRHENVTLCDTKGVIYQGRDHGMNQWKSAHAVPTDARTLEQAMVGADVFMGLSAKGAVNAEMIAAMAARPIIFAMANPDPEITPEEVRQVRNDAIVATGRSDYPNQINNVLGFPYIFRGTLDVRARTINEAMKVAAARAIAQLAREDVPDEVDAAYAGRRLRFGPEYIIPVPFDPRLIATVPPAVARAAMDSGVAQKPIIDMEAYAKQLSARLDPTAASLQAISEKVRAHPQRVVFAEGEEEKTIRAALAFRNAGFGTPILLGREEQIHETVKSSGLPGLEGLEIVNARLSHQREHYIEVLYRRMQRQGLLLRDVQRLVNQERNIFGSLMVSEGDADAMVTGLTRNYWQAFDEIKRVIDTAPGEVLLGLTMMIAKGRTVFMADTTVHETPTPEQLADIAQQSAAKARQMGHEPRVALLSYSNFGNPVAHPSERVREAVAILDSRRVDFEYDGEMAADIALDADLLKLYPFCRLSGPANVLVMPGLHSANISAKLMQKMGGGTVIGPILMGLDKPIQITSMDATVNDIVNMAVLACYDAMRS</sequence>
<evidence type="ECO:0000256" key="3">
    <source>
        <dbReference type="ARBA" id="ARBA00007686"/>
    </source>
</evidence>
<dbReference type="SUPFAM" id="SSF53223">
    <property type="entry name" value="Aminoacid dehydrogenase-like, N-terminal domain"/>
    <property type="match status" value="1"/>
</dbReference>
<evidence type="ECO:0000259" key="9">
    <source>
        <dbReference type="SMART" id="SM01274"/>
    </source>
</evidence>
<proteinExistence type="inferred from homology"/>
<dbReference type="Gene3D" id="3.40.50.720">
    <property type="entry name" value="NAD(P)-binding Rossmann-like Domain"/>
    <property type="match status" value="1"/>
</dbReference>
<evidence type="ECO:0000313" key="11">
    <source>
        <dbReference type="Proteomes" id="UP000680714"/>
    </source>
</evidence>
<dbReference type="SMART" id="SM00919">
    <property type="entry name" value="Malic_M"/>
    <property type="match status" value="1"/>
</dbReference>
<keyword evidence="6" id="KW-0560">Oxidoreductase</keyword>
<evidence type="ECO:0000259" key="8">
    <source>
        <dbReference type="SMART" id="SM00919"/>
    </source>
</evidence>
<comment type="similarity">
    <text evidence="4">In the C-terminal section; belongs to the phosphate acetyltransferase and butyryltransferase family.</text>
</comment>
<dbReference type="SUPFAM" id="SSF53659">
    <property type="entry name" value="Isocitrate/Isopropylmalate dehydrogenase-like"/>
    <property type="match status" value="1"/>
</dbReference>